<dbReference type="EMBL" id="BQNB010019415">
    <property type="protein sequence ID" value="GJT85073.1"/>
    <property type="molecule type" value="Genomic_DNA"/>
</dbReference>
<gene>
    <name evidence="1" type="ORF">Tco_1066790</name>
</gene>
<evidence type="ECO:0000313" key="2">
    <source>
        <dbReference type="Proteomes" id="UP001151760"/>
    </source>
</evidence>
<evidence type="ECO:0008006" key="3">
    <source>
        <dbReference type="Google" id="ProtNLM"/>
    </source>
</evidence>
<name>A0ABQ5HD49_9ASTR</name>
<comment type="caution">
    <text evidence="1">The sequence shown here is derived from an EMBL/GenBank/DDBJ whole genome shotgun (WGS) entry which is preliminary data.</text>
</comment>
<reference evidence="1" key="2">
    <citation type="submission" date="2022-01" db="EMBL/GenBank/DDBJ databases">
        <authorList>
            <person name="Yamashiro T."/>
            <person name="Shiraishi A."/>
            <person name="Satake H."/>
            <person name="Nakayama K."/>
        </authorList>
    </citation>
    <scope>NUCLEOTIDE SEQUENCE</scope>
</reference>
<protein>
    <recommendedName>
        <fullName evidence="3">Retrotransposon gag domain-containing protein</fullName>
    </recommendedName>
</protein>
<evidence type="ECO:0000313" key="1">
    <source>
        <dbReference type="EMBL" id="GJT85073.1"/>
    </source>
</evidence>
<sequence length="210" mass="23792">MTSGGSDRDAKDALSKLLQMGKVAEYQNDFEMLINQVTGISESLLTLFYISGLKLTIQIELLRARPTTLGEVFSLARIIEARFEAIAEKEKEQIIKKKADTILSLRSELASPEIKRSLDADVDIRVDEVSSVIDCVIHIGESNEVRSKKSRGAAEGGRRALCYIQDSGRRKKKKMEAEIERRLWDPEIKIVLDNTLRTRWFLKGWGVLRP</sequence>
<accession>A0ABQ5HD49</accession>
<keyword evidence="2" id="KW-1185">Reference proteome</keyword>
<organism evidence="1 2">
    <name type="scientific">Tanacetum coccineum</name>
    <dbReference type="NCBI Taxonomy" id="301880"/>
    <lineage>
        <taxon>Eukaryota</taxon>
        <taxon>Viridiplantae</taxon>
        <taxon>Streptophyta</taxon>
        <taxon>Embryophyta</taxon>
        <taxon>Tracheophyta</taxon>
        <taxon>Spermatophyta</taxon>
        <taxon>Magnoliopsida</taxon>
        <taxon>eudicotyledons</taxon>
        <taxon>Gunneridae</taxon>
        <taxon>Pentapetalae</taxon>
        <taxon>asterids</taxon>
        <taxon>campanulids</taxon>
        <taxon>Asterales</taxon>
        <taxon>Asteraceae</taxon>
        <taxon>Asteroideae</taxon>
        <taxon>Anthemideae</taxon>
        <taxon>Anthemidinae</taxon>
        <taxon>Tanacetum</taxon>
    </lineage>
</organism>
<dbReference type="Proteomes" id="UP001151760">
    <property type="component" value="Unassembled WGS sequence"/>
</dbReference>
<reference evidence="1" key="1">
    <citation type="journal article" date="2022" name="Int. J. Mol. Sci.">
        <title>Draft Genome of Tanacetum Coccineum: Genomic Comparison of Closely Related Tanacetum-Family Plants.</title>
        <authorList>
            <person name="Yamashiro T."/>
            <person name="Shiraishi A."/>
            <person name="Nakayama K."/>
            <person name="Satake H."/>
        </authorList>
    </citation>
    <scope>NUCLEOTIDE SEQUENCE</scope>
</reference>
<proteinExistence type="predicted"/>